<evidence type="ECO:0000256" key="1">
    <source>
        <dbReference type="SAM" id="SignalP"/>
    </source>
</evidence>
<dbReference type="Pfam" id="PF09044">
    <property type="entry name" value="Kp4"/>
    <property type="match status" value="1"/>
</dbReference>
<feature type="chain" id="PRO_5020965850" description="Killer toxin Kp4 domain-containing protein" evidence="1">
    <location>
        <begin position="20"/>
        <end position="135"/>
    </location>
</feature>
<evidence type="ECO:0000313" key="3">
    <source>
        <dbReference type="EMBL" id="TIC97219.1"/>
    </source>
</evidence>
<dbReference type="SMR" id="A0A4T0VX37"/>
<dbReference type="GO" id="GO:0005576">
    <property type="term" value="C:extracellular region"/>
    <property type="evidence" value="ECO:0007669"/>
    <property type="project" value="InterPro"/>
</dbReference>
<dbReference type="Gene3D" id="3.30.430.10">
    <property type="entry name" value="Killer Toxin P4, subunit A"/>
    <property type="match status" value="1"/>
</dbReference>
<dbReference type="EMBL" id="MWPZ01000005">
    <property type="protein sequence ID" value="TIC97219.1"/>
    <property type="molecule type" value="Genomic_DNA"/>
</dbReference>
<accession>A0A4T0VX37</accession>
<sequence>MQFSLTAALSLLAVASTAAAKGINCEGSSNCNPSFNSGVWRAEAGELKNLIDRIPDDKWFNNGQKIACVRWICAFLQNTGGAPGRNIKGLAHFIPDHGCTICGSVPYFYPGINDVSQGMLTFNWVNTPKCEGLCS</sequence>
<feature type="domain" description="Killer toxin Kp4" evidence="2">
    <location>
        <begin position="11"/>
        <end position="125"/>
    </location>
</feature>
<dbReference type="Proteomes" id="UP000305883">
    <property type="component" value="Unassembled WGS sequence"/>
</dbReference>
<organism evidence="3 4">
    <name type="scientific">Colletotrichum higginsianum</name>
    <dbReference type="NCBI Taxonomy" id="80884"/>
    <lineage>
        <taxon>Eukaryota</taxon>
        <taxon>Fungi</taxon>
        <taxon>Dikarya</taxon>
        <taxon>Ascomycota</taxon>
        <taxon>Pezizomycotina</taxon>
        <taxon>Sordariomycetes</taxon>
        <taxon>Hypocreomycetidae</taxon>
        <taxon>Glomerellales</taxon>
        <taxon>Glomerellaceae</taxon>
        <taxon>Colletotrichum</taxon>
        <taxon>Colletotrichum destructivum species complex</taxon>
    </lineage>
</organism>
<comment type="caution">
    <text evidence="3">The sequence shown here is derived from an EMBL/GenBank/DDBJ whole genome shotgun (WGS) entry which is preliminary data.</text>
</comment>
<dbReference type="InterPro" id="IPR011329">
    <property type="entry name" value="Killer_tox_Kp4/SMK"/>
</dbReference>
<feature type="signal peptide" evidence="1">
    <location>
        <begin position="1"/>
        <end position="19"/>
    </location>
</feature>
<keyword evidence="1" id="KW-0732">Signal</keyword>
<name>A0A4T0VX37_9PEZI</name>
<dbReference type="InterPro" id="IPR015131">
    <property type="entry name" value="Killer_tox_Kp4"/>
</dbReference>
<evidence type="ECO:0000313" key="4">
    <source>
        <dbReference type="Proteomes" id="UP000305883"/>
    </source>
</evidence>
<proteinExistence type="predicted"/>
<evidence type="ECO:0000259" key="2">
    <source>
        <dbReference type="Pfam" id="PF09044"/>
    </source>
</evidence>
<dbReference type="AlphaFoldDB" id="A0A4T0VX37"/>
<dbReference type="SUPFAM" id="SSF55221">
    <property type="entry name" value="Yeast killer toxins"/>
    <property type="match status" value="1"/>
</dbReference>
<gene>
    <name evidence="3" type="ORF">CH35J_007596</name>
</gene>
<reference evidence="3 4" key="1">
    <citation type="journal article" date="2019" name="Genome Biol. Evol.">
        <title>Genomic Plasticity Mediated by Transposable Elements in the Plant Pathogenic Fungus Colletotrichum higginsianum.</title>
        <authorList>
            <person name="Tsushima A."/>
            <person name="Gan P."/>
            <person name="Kumakura N."/>
            <person name="Narusaka M."/>
            <person name="Takano Y."/>
            <person name="Narusaka Y."/>
            <person name="Shirasu K."/>
        </authorList>
    </citation>
    <scope>NUCLEOTIDE SEQUENCE [LARGE SCALE GENOMIC DNA]</scope>
    <source>
        <strain evidence="3 4">MAFF305635-RFP</strain>
    </source>
</reference>
<protein>
    <recommendedName>
        <fullName evidence="2">Killer toxin Kp4 domain-containing protein</fullName>
    </recommendedName>
</protein>
<dbReference type="OrthoDB" id="4177994at2759"/>